<evidence type="ECO:0000256" key="1">
    <source>
        <dbReference type="ARBA" id="ARBA00001933"/>
    </source>
</evidence>
<dbReference type="GO" id="GO:0016831">
    <property type="term" value="F:carboxy-lyase activity"/>
    <property type="evidence" value="ECO:0007669"/>
    <property type="project" value="UniProtKB-KW"/>
</dbReference>
<proteinExistence type="inferred from homology"/>
<dbReference type="Proteomes" id="UP000077852">
    <property type="component" value="Unassembled WGS sequence"/>
</dbReference>
<evidence type="ECO:0000256" key="2">
    <source>
        <dbReference type="ARBA" id="ARBA00009533"/>
    </source>
</evidence>
<dbReference type="AlphaFoldDB" id="A0AA91DPJ9"/>
<dbReference type="EMBL" id="LVHG01000037">
    <property type="protein sequence ID" value="OAK64487.1"/>
    <property type="molecule type" value="Genomic_DNA"/>
</dbReference>
<evidence type="ECO:0000256" key="3">
    <source>
        <dbReference type="ARBA" id="ARBA00022793"/>
    </source>
</evidence>
<protein>
    <recommendedName>
        <fullName evidence="10">L-2,4-diaminobutyrate decarboxylase</fullName>
    </recommendedName>
</protein>
<dbReference type="Gene3D" id="3.90.1150.10">
    <property type="entry name" value="Aspartate Aminotransferase, domain 1"/>
    <property type="match status" value="1"/>
</dbReference>
<keyword evidence="5 7" id="KW-0456">Lyase</keyword>
<comment type="cofactor">
    <cofactor evidence="1 6 7">
        <name>pyridoxal 5'-phosphate</name>
        <dbReference type="ChEBI" id="CHEBI:597326"/>
    </cofactor>
</comment>
<dbReference type="Pfam" id="PF00282">
    <property type="entry name" value="Pyridoxal_deC"/>
    <property type="match status" value="1"/>
</dbReference>
<comment type="similarity">
    <text evidence="2 7">Belongs to the group II decarboxylase family.</text>
</comment>
<reference evidence="8 9" key="1">
    <citation type="submission" date="2016-03" db="EMBL/GenBank/DDBJ databases">
        <title>Genome sequence of Variovorax paradoxus KB5.</title>
        <authorList>
            <person name="Jeong H."/>
            <person name="Hong C.E."/>
            <person name="Jo S.H."/>
            <person name="Park J.M."/>
        </authorList>
    </citation>
    <scope>NUCLEOTIDE SEQUENCE [LARGE SCALE GENOMIC DNA]</scope>
    <source>
        <strain evidence="8 9">KB5</strain>
    </source>
</reference>
<dbReference type="GO" id="GO:0005737">
    <property type="term" value="C:cytoplasm"/>
    <property type="evidence" value="ECO:0007669"/>
    <property type="project" value="TreeGrafter"/>
</dbReference>
<organism evidence="8 9">
    <name type="scientific">Variovorax paradoxus</name>
    <dbReference type="NCBI Taxonomy" id="34073"/>
    <lineage>
        <taxon>Bacteria</taxon>
        <taxon>Pseudomonadati</taxon>
        <taxon>Pseudomonadota</taxon>
        <taxon>Betaproteobacteria</taxon>
        <taxon>Burkholderiales</taxon>
        <taxon>Comamonadaceae</taxon>
        <taxon>Variovorax</taxon>
    </lineage>
</organism>
<dbReference type="InterPro" id="IPR015421">
    <property type="entry name" value="PyrdxlP-dep_Trfase_major"/>
</dbReference>
<dbReference type="InterPro" id="IPR010977">
    <property type="entry name" value="Aromatic_deC"/>
</dbReference>
<dbReference type="SUPFAM" id="SSF53383">
    <property type="entry name" value="PLP-dependent transferases"/>
    <property type="match status" value="1"/>
</dbReference>
<dbReference type="PROSITE" id="PS00392">
    <property type="entry name" value="DDC_GAD_HDC_YDC"/>
    <property type="match status" value="1"/>
</dbReference>
<dbReference type="GO" id="GO:0019752">
    <property type="term" value="P:carboxylic acid metabolic process"/>
    <property type="evidence" value="ECO:0007669"/>
    <property type="project" value="InterPro"/>
</dbReference>
<dbReference type="InterPro" id="IPR015424">
    <property type="entry name" value="PyrdxlP-dep_Trfase"/>
</dbReference>
<dbReference type="PANTHER" id="PTHR45677">
    <property type="entry name" value="GLUTAMATE DECARBOXYLASE-RELATED"/>
    <property type="match status" value="1"/>
</dbReference>
<dbReference type="GO" id="GO:0030170">
    <property type="term" value="F:pyridoxal phosphate binding"/>
    <property type="evidence" value="ECO:0007669"/>
    <property type="project" value="InterPro"/>
</dbReference>
<comment type="caution">
    <text evidence="8">The sequence shown here is derived from an EMBL/GenBank/DDBJ whole genome shotgun (WGS) entry which is preliminary data.</text>
</comment>
<evidence type="ECO:0000256" key="6">
    <source>
        <dbReference type="PIRSR" id="PIRSR602129-50"/>
    </source>
</evidence>
<dbReference type="PANTHER" id="PTHR45677:SF8">
    <property type="entry name" value="CYSTEINE SULFINIC ACID DECARBOXYLASE"/>
    <property type="match status" value="1"/>
</dbReference>
<dbReference type="Gene3D" id="1.20.1650.10">
    <property type="entry name" value="PLP-dependent transferases"/>
    <property type="match status" value="1"/>
</dbReference>
<gene>
    <name evidence="8" type="ORF">A3K87_13895</name>
</gene>
<dbReference type="CDD" id="cd06450">
    <property type="entry name" value="DOPA_deC_like"/>
    <property type="match status" value="1"/>
</dbReference>
<accession>A0AA91DPJ9</accession>
<evidence type="ECO:0000256" key="4">
    <source>
        <dbReference type="ARBA" id="ARBA00022898"/>
    </source>
</evidence>
<dbReference type="InterPro" id="IPR002129">
    <property type="entry name" value="PyrdxlP-dep_de-COase"/>
</dbReference>
<name>A0AA91DPJ9_VARPD</name>
<evidence type="ECO:0000256" key="7">
    <source>
        <dbReference type="RuleBase" id="RU000382"/>
    </source>
</evidence>
<evidence type="ECO:0000313" key="9">
    <source>
        <dbReference type="Proteomes" id="UP000077852"/>
    </source>
</evidence>
<dbReference type="PRINTS" id="PR00800">
    <property type="entry name" value="YHDCRBOXLASE"/>
</dbReference>
<feature type="modified residue" description="N6-(pyridoxal phosphate)lysine" evidence="6">
    <location>
        <position position="289"/>
    </location>
</feature>
<evidence type="ECO:0000313" key="8">
    <source>
        <dbReference type="EMBL" id="OAK64487.1"/>
    </source>
</evidence>
<keyword evidence="4 6" id="KW-0663">Pyridoxal phosphate</keyword>
<evidence type="ECO:0008006" key="10">
    <source>
        <dbReference type="Google" id="ProtNLM"/>
    </source>
</evidence>
<sequence>MKACTAQITALFEQADAPYSGIDPAKLREWITGVELSTQSPSSLERMIEEVAALIAKHSIVVQHPHCIAHLHTPPLLAGIAADRFASAQNLSLDSWDQSGAATYVEQHVSNWLCRLFGYDAAADGVFTSGGTQGNIMGLLVARDWAVHRISGHDVQRDGLPDYHGRLRIIGSAKSHFTLRKAAAIMGLGQRAMVAVPSHADGTMKIEALEQTLDQLKQAGLIPFAIVGTAGTTDHGAIDDLAAIAEIAKRHQTWFHVDAAYGGALILSQNKHRLAGIEQADSLIVDFHKLWFQPIGCGAILLKDAKNFRHLLQRAEYLNRETDDLPNLVDKSISATRRFDALKVWMTARSVGVDALGSMVDHLLAQTQAVARLVAQQDELELLAAPHLTTILFRYAGAIGASAIDDFNRRLRTGLLKAGHAILGETTVDGKIALKMTILNPCLTMQDFVDLLDKVMRFARQLTEGSPSHTESSCETVSGAAHV</sequence>
<evidence type="ECO:0000256" key="5">
    <source>
        <dbReference type="ARBA" id="ARBA00023239"/>
    </source>
</evidence>
<dbReference type="GO" id="GO:0006520">
    <property type="term" value="P:amino acid metabolic process"/>
    <property type="evidence" value="ECO:0007669"/>
    <property type="project" value="InterPro"/>
</dbReference>
<dbReference type="Gene3D" id="3.40.640.10">
    <property type="entry name" value="Type I PLP-dependent aspartate aminotransferase-like (Major domain)"/>
    <property type="match status" value="1"/>
</dbReference>
<dbReference type="InterPro" id="IPR021115">
    <property type="entry name" value="Pyridoxal-P_BS"/>
</dbReference>
<dbReference type="InterPro" id="IPR015422">
    <property type="entry name" value="PyrdxlP-dep_Trfase_small"/>
</dbReference>
<keyword evidence="3" id="KW-0210">Decarboxylase</keyword>